<keyword evidence="2" id="KW-0012">Acyltransferase</keyword>
<dbReference type="InterPro" id="IPR016181">
    <property type="entry name" value="Acyl_CoA_acyltransferase"/>
</dbReference>
<name>A0ABU8TFT1_9HYPH</name>
<dbReference type="EMBL" id="JBAKIA010000001">
    <property type="protein sequence ID" value="MEJ8472723.1"/>
    <property type="molecule type" value="Genomic_DNA"/>
</dbReference>
<organism evidence="4 5">
    <name type="scientific">Roseibium algae</name>
    <dbReference type="NCBI Taxonomy" id="3123038"/>
    <lineage>
        <taxon>Bacteria</taxon>
        <taxon>Pseudomonadati</taxon>
        <taxon>Pseudomonadota</taxon>
        <taxon>Alphaproteobacteria</taxon>
        <taxon>Hyphomicrobiales</taxon>
        <taxon>Stappiaceae</taxon>
        <taxon>Roseibium</taxon>
    </lineage>
</organism>
<sequence>MSTIDLSLNGYTDLPKGKLAYVVTYLEMLEKASLGSTSRNDIHLECWERPDRIAFKALFREIGEEWLWFSRLVISDEALDKKLNDPHCEIYCPMIDGKRVGLLELSFKDPQNVEVAYFGLVPSAIGSGKGRWLMANAVQIAWSRAETKRLWLHTCTGDSPQAIHFYQSCGYRAFKRAVEVVDDPRCSGHLPRTAGPHVPVIE</sequence>
<evidence type="ECO:0000259" key="3">
    <source>
        <dbReference type="PROSITE" id="PS51186"/>
    </source>
</evidence>
<dbReference type="PANTHER" id="PTHR43800:SF1">
    <property type="entry name" value="PEPTIDYL-LYSINE N-ACETYLTRANSFERASE YJAB"/>
    <property type="match status" value="1"/>
</dbReference>
<dbReference type="SUPFAM" id="SSF55729">
    <property type="entry name" value="Acyl-CoA N-acyltransferases (Nat)"/>
    <property type="match status" value="1"/>
</dbReference>
<feature type="domain" description="N-acetyltransferase" evidence="3">
    <location>
        <begin position="42"/>
        <end position="193"/>
    </location>
</feature>
<reference evidence="4 5" key="1">
    <citation type="submission" date="2024-02" db="EMBL/GenBank/DDBJ databases">
        <title>Roseibium algae sp. nov., isolated from marine alga (Grateloupia sp.), showing potential in myo-inositol conversion.</title>
        <authorList>
            <person name="Wang Y."/>
        </authorList>
    </citation>
    <scope>NUCLEOTIDE SEQUENCE [LARGE SCALE GENOMIC DNA]</scope>
    <source>
        <strain evidence="4 5">H3510</strain>
    </source>
</reference>
<protein>
    <submittedName>
        <fullName evidence="4">GNAT family N-acetyltransferase</fullName>
    </submittedName>
</protein>
<keyword evidence="5" id="KW-1185">Reference proteome</keyword>
<evidence type="ECO:0000256" key="1">
    <source>
        <dbReference type="ARBA" id="ARBA00022679"/>
    </source>
</evidence>
<evidence type="ECO:0000313" key="5">
    <source>
        <dbReference type="Proteomes" id="UP001385499"/>
    </source>
</evidence>
<dbReference type="PANTHER" id="PTHR43800">
    <property type="entry name" value="PEPTIDYL-LYSINE N-ACETYLTRANSFERASE YJAB"/>
    <property type="match status" value="1"/>
</dbReference>
<dbReference type="Proteomes" id="UP001385499">
    <property type="component" value="Unassembled WGS sequence"/>
</dbReference>
<dbReference type="InterPro" id="IPR000182">
    <property type="entry name" value="GNAT_dom"/>
</dbReference>
<proteinExistence type="predicted"/>
<accession>A0ABU8TFT1</accession>
<evidence type="ECO:0000313" key="4">
    <source>
        <dbReference type="EMBL" id="MEJ8472723.1"/>
    </source>
</evidence>
<keyword evidence="1" id="KW-0808">Transferase</keyword>
<dbReference type="Pfam" id="PF00583">
    <property type="entry name" value="Acetyltransf_1"/>
    <property type="match status" value="1"/>
</dbReference>
<comment type="caution">
    <text evidence="4">The sequence shown here is derived from an EMBL/GenBank/DDBJ whole genome shotgun (WGS) entry which is preliminary data.</text>
</comment>
<dbReference type="PROSITE" id="PS51186">
    <property type="entry name" value="GNAT"/>
    <property type="match status" value="1"/>
</dbReference>
<dbReference type="RefSeq" id="WP_340272197.1">
    <property type="nucleotide sequence ID" value="NZ_JBAKIA010000001.1"/>
</dbReference>
<gene>
    <name evidence="4" type="ORF">V6575_01360</name>
</gene>
<evidence type="ECO:0000256" key="2">
    <source>
        <dbReference type="ARBA" id="ARBA00023315"/>
    </source>
</evidence>
<dbReference type="Gene3D" id="3.40.630.30">
    <property type="match status" value="1"/>
</dbReference>